<dbReference type="InterPro" id="IPR001789">
    <property type="entry name" value="Sig_transdc_resp-reg_receiver"/>
</dbReference>
<comment type="catalytic activity">
    <reaction evidence="4 5">
        <text>[protein]-L-glutamate 5-O-methyl ester + H2O = L-glutamyl-[protein] + methanol + H(+)</text>
        <dbReference type="Rhea" id="RHEA:23236"/>
        <dbReference type="Rhea" id="RHEA-COMP:10208"/>
        <dbReference type="Rhea" id="RHEA-COMP:10311"/>
        <dbReference type="ChEBI" id="CHEBI:15377"/>
        <dbReference type="ChEBI" id="CHEBI:15378"/>
        <dbReference type="ChEBI" id="CHEBI:17790"/>
        <dbReference type="ChEBI" id="CHEBI:29973"/>
        <dbReference type="ChEBI" id="CHEBI:82795"/>
        <dbReference type="EC" id="3.1.1.61"/>
    </reaction>
</comment>
<reference evidence="10 11" key="1">
    <citation type="submission" date="2019-04" db="EMBL/GenBank/DDBJ databases">
        <authorList>
            <person name="Hwang J.C."/>
        </authorList>
    </citation>
    <scope>NUCLEOTIDE SEQUENCE [LARGE SCALE GENOMIC DNA]</scope>
    <source>
        <strain evidence="10 11">IMCC35002</strain>
    </source>
</reference>
<dbReference type="EC" id="3.1.1.61" evidence="5"/>
<evidence type="ECO:0000256" key="2">
    <source>
        <dbReference type="ARBA" id="ARBA00022500"/>
    </source>
</evidence>
<evidence type="ECO:0000259" key="8">
    <source>
        <dbReference type="PROSITE" id="PS50110"/>
    </source>
</evidence>
<dbReference type="NCBIfam" id="NF001965">
    <property type="entry name" value="PRK00742.1"/>
    <property type="match status" value="1"/>
</dbReference>
<dbReference type="CDD" id="cd16432">
    <property type="entry name" value="CheB_Rec"/>
    <property type="match status" value="1"/>
</dbReference>
<dbReference type="SUPFAM" id="SSF52172">
    <property type="entry name" value="CheY-like"/>
    <property type="match status" value="1"/>
</dbReference>
<dbReference type="InterPro" id="IPR000673">
    <property type="entry name" value="Sig_transdc_resp-reg_Me-estase"/>
</dbReference>
<dbReference type="GO" id="GO:0006935">
    <property type="term" value="P:chemotaxis"/>
    <property type="evidence" value="ECO:0007669"/>
    <property type="project" value="UniProtKB-UniRule"/>
</dbReference>
<evidence type="ECO:0000256" key="4">
    <source>
        <dbReference type="ARBA" id="ARBA00048267"/>
    </source>
</evidence>
<dbReference type="SMART" id="SM00448">
    <property type="entry name" value="REC"/>
    <property type="match status" value="1"/>
</dbReference>
<evidence type="ECO:0000313" key="11">
    <source>
        <dbReference type="Proteomes" id="UP000305675"/>
    </source>
</evidence>
<dbReference type="Gene3D" id="3.40.50.180">
    <property type="entry name" value="Methylesterase CheB, C-terminal domain"/>
    <property type="match status" value="1"/>
</dbReference>
<comment type="subcellular location">
    <subcellularLocation>
        <location evidence="5">Cytoplasm</location>
    </subcellularLocation>
</comment>
<dbReference type="HAMAP" id="MF_00099">
    <property type="entry name" value="CheB_chemtxs"/>
    <property type="match status" value="1"/>
</dbReference>
<dbReference type="PANTHER" id="PTHR42872:SF6">
    <property type="entry name" value="PROTEIN-GLUTAMATE METHYLESTERASE_PROTEIN-GLUTAMINE GLUTAMINASE"/>
    <property type="match status" value="1"/>
</dbReference>
<dbReference type="AlphaFoldDB" id="A0A4U1BS79"/>
<dbReference type="OrthoDB" id="9793421at2"/>
<feature type="active site" evidence="5 6">
    <location>
        <position position="287"/>
    </location>
</feature>
<keyword evidence="1 5" id="KW-0963">Cytoplasm</keyword>
<dbReference type="EMBL" id="SWCJ01000002">
    <property type="protein sequence ID" value="TKB57456.1"/>
    <property type="molecule type" value="Genomic_DNA"/>
</dbReference>
<dbReference type="Gene3D" id="3.40.50.2300">
    <property type="match status" value="1"/>
</dbReference>
<evidence type="ECO:0000256" key="5">
    <source>
        <dbReference type="HAMAP-Rule" id="MF_00099"/>
    </source>
</evidence>
<dbReference type="GO" id="GO:0050568">
    <property type="term" value="F:protein-glutamine glutaminase activity"/>
    <property type="evidence" value="ECO:0007669"/>
    <property type="project" value="UniProtKB-UniRule"/>
</dbReference>
<dbReference type="RefSeq" id="WP_136862101.1">
    <property type="nucleotide sequence ID" value="NZ_SWCJ01000002.1"/>
</dbReference>
<comment type="caution">
    <text evidence="10">The sequence shown here is derived from an EMBL/GenBank/DDBJ whole genome shotgun (WGS) entry which is preliminary data.</text>
</comment>
<comment type="function">
    <text evidence="5">Involved in chemotaxis. Part of a chemotaxis signal transduction system that modulates chemotaxis in response to various stimuli. Catalyzes the demethylation of specific methylglutamate residues introduced into the chemoreceptors (methyl-accepting chemotaxis proteins or MCP) by CheR. Also mediates the irreversible deamidation of specific glutamine residues to glutamic acid.</text>
</comment>
<keyword evidence="11" id="KW-1185">Reference proteome</keyword>
<dbReference type="Proteomes" id="UP000305675">
    <property type="component" value="Unassembled WGS sequence"/>
</dbReference>
<dbReference type="InterPro" id="IPR011006">
    <property type="entry name" value="CheY-like_superfamily"/>
</dbReference>
<dbReference type="PIRSF" id="PIRSF000876">
    <property type="entry name" value="RR_chemtxs_CheB"/>
    <property type="match status" value="1"/>
</dbReference>
<dbReference type="Pfam" id="PF01339">
    <property type="entry name" value="CheB_methylest"/>
    <property type="match status" value="1"/>
</dbReference>
<accession>A0A4U1BS79</accession>
<comment type="catalytic activity">
    <reaction evidence="5">
        <text>L-glutaminyl-[protein] + H2O = L-glutamyl-[protein] + NH4(+)</text>
        <dbReference type="Rhea" id="RHEA:16441"/>
        <dbReference type="Rhea" id="RHEA-COMP:10207"/>
        <dbReference type="Rhea" id="RHEA-COMP:10208"/>
        <dbReference type="ChEBI" id="CHEBI:15377"/>
        <dbReference type="ChEBI" id="CHEBI:28938"/>
        <dbReference type="ChEBI" id="CHEBI:29973"/>
        <dbReference type="ChEBI" id="CHEBI:30011"/>
        <dbReference type="EC" id="3.5.1.44"/>
    </reaction>
</comment>
<dbReference type="GO" id="GO:0005737">
    <property type="term" value="C:cytoplasm"/>
    <property type="evidence" value="ECO:0007669"/>
    <property type="project" value="UniProtKB-SubCell"/>
</dbReference>
<feature type="active site" evidence="5 6">
    <location>
        <position position="164"/>
    </location>
</feature>
<protein>
    <recommendedName>
        <fullName evidence="5">Protein-glutamate methylesterase/protein-glutamine glutaminase</fullName>
        <ecNumber evidence="5">3.1.1.61</ecNumber>
        <ecNumber evidence="5">3.5.1.44</ecNumber>
    </recommendedName>
</protein>
<dbReference type="PROSITE" id="PS50122">
    <property type="entry name" value="CHEB"/>
    <property type="match status" value="1"/>
</dbReference>
<dbReference type="CDD" id="cd17541">
    <property type="entry name" value="REC_CheB-like"/>
    <property type="match status" value="1"/>
</dbReference>
<keyword evidence="2 5" id="KW-0145">Chemotaxis</keyword>
<evidence type="ECO:0000256" key="3">
    <source>
        <dbReference type="ARBA" id="ARBA00022801"/>
    </source>
</evidence>
<dbReference type="GO" id="GO:0008984">
    <property type="term" value="F:protein-glutamate methylesterase activity"/>
    <property type="evidence" value="ECO:0007669"/>
    <property type="project" value="UniProtKB-UniRule"/>
</dbReference>
<feature type="domain" description="Response regulatory" evidence="8">
    <location>
        <begin position="4"/>
        <end position="121"/>
    </location>
</feature>
<feature type="domain" description="CheB-type methylesterase" evidence="9">
    <location>
        <begin position="150"/>
        <end position="345"/>
    </location>
</feature>
<organism evidence="10 11">
    <name type="scientific">Ferrimonas aestuarii</name>
    <dbReference type="NCBI Taxonomy" id="2569539"/>
    <lineage>
        <taxon>Bacteria</taxon>
        <taxon>Pseudomonadati</taxon>
        <taxon>Pseudomonadota</taxon>
        <taxon>Gammaproteobacteria</taxon>
        <taxon>Alteromonadales</taxon>
        <taxon>Ferrimonadaceae</taxon>
        <taxon>Ferrimonas</taxon>
    </lineage>
</organism>
<feature type="active site" evidence="5 6">
    <location>
        <position position="190"/>
    </location>
</feature>
<comment type="PTM">
    <text evidence="5">Phosphorylated by CheA. Phosphorylation of the N-terminal regulatory domain activates the methylesterase activity.</text>
</comment>
<keyword evidence="5 7" id="KW-0597">Phosphoprotein</keyword>
<dbReference type="PANTHER" id="PTHR42872">
    <property type="entry name" value="PROTEIN-GLUTAMATE METHYLESTERASE/PROTEIN-GLUTAMINE GLUTAMINASE"/>
    <property type="match status" value="1"/>
</dbReference>
<dbReference type="PROSITE" id="PS50110">
    <property type="entry name" value="RESPONSE_REGULATORY"/>
    <property type="match status" value="1"/>
</dbReference>
<comment type="similarity">
    <text evidence="5">Belongs to the CheB family.</text>
</comment>
<keyword evidence="3 5" id="KW-0378">Hydrolase</keyword>
<sequence length="354" mass="38355">MQTKVLVIDDSITIRTLLTSILDKHPNIKVVGTAVDPYDAREKIKQLNPDVLTLDIEMPKMNGLEFLSNLMRLRPTPVVMVSTLTQHGADITLQALELGAIDYVAKPQNIDALSTDLYGNMLTEKVLTAAKANLNATSPTRSRPATLVAPKTRVNKRIIAIGASTGGTEAIKELLVGLPSDIPPIVIAQHIRPLFSTSFANRLDGCTNFTVQEVDEVPRPLLGSHVYLAPGGQHIKVLEKRGQLFGVASSDAEVNRHRPSVEVLFDSVNQWVGNESVAVMLTGMGRDGAEGMKRLKDRGGLTLSQNQESCVIWGMPRAAVELGAVCSEHALKDLPKAILNGLVMRKLKPSKEAV</sequence>
<dbReference type="SUPFAM" id="SSF52738">
    <property type="entry name" value="Methylesterase CheB, C-terminal domain"/>
    <property type="match status" value="1"/>
</dbReference>
<dbReference type="Pfam" id="PF00072">
    <property type="entry name" value="Response_reg"/>
    <property type="match status" value="1"/>
</dbReference>
<dbReference type="NCBIfam" id="NF009206">
    <property type="entry name" value="PRK12555.1"/>
    <property type="match status" value="1"/>
</dbReference>
<evidence type="ECO:0000256" key="6">
    <source>
        <dbReference type="PROSITE-ProRule" id="PRU00050"/>
    </source>
</evidence>
<name>A0A4U1BS79_9GAMM</name>
<proteinExistence type="inferred from homology"/>
<dbReference type="EC" id="3.5.1.44" evidence="5"/>
<feature type="modified residue" description="4-aspartylphosphate" evidence="5 7">
    <location>
        <position position="55"/>
    </location>
</feature>
<evidence type="ECO:0000313" key="10">
    <source>
        <dbReference type="EMBL" id="TKB57456.1"/>
    </source>
</evidence>
<dbReference type="InterPro" id="IPR035909">
    <property type="entry name" value="CheB_C"/>
</dbReference>
<dbReference type="GO" id="GO:0000156">
    <property type="term" value="F:phosphorelay response regulator activity"/>
    <property type="evidence" value="ECO:0007669"/>
    <property type="project" value="InterPro"/>
</dbReference>
<dbReference type="InterPro" id="IPR008248">
    <property type="entry name" value="CheB-like"/>
</dbReference>
<evidence type="ECO:0000256" key="7">
    <source>
        <dbReference type="PROSITE-ProRule" id="PRU00169"/>
    </source>
</evidence>
<evidence type="ECO:0000256" key="1">
    <source>
        <dbReference type="ARBA" id="ARBA00022490"/>
    </source>
</evidence>
<comment type="domain">
    <text evidence="5">Contains a C-terminal catalytic domain, and an N-terminal region which modulates catalytic activity.</text>
</comment>
<gene>
    <name evidence="5" type="primary">cheB</name>
    <name evidence="10" type="ORF">FCL42_04065</name>
</gene>
<evidence type="ECO:0000259" key="9">
    <source>
        <dbReference type="PROSITE" id="PS50122"/>
    </source>
</evidence>